<reference evidence="1 2" key="1">
    <citation type="journal article" date="2004" name="Nat. Biotechnol.">
        <title>The genome sequence of the capnophilic rumen bacterium Mannheimia succiniciproducens.</title>
        <authorList>
            <person name="Hong S.H."/>
            <person name="Kim J.S."/>
            <person name="Lee S.Y."/>
            <person name="In Y.H."/>
            <person name="Choi S.S."/>
            <person name="Rih J.-K."/>
            <person name="Kim C.H."/>
            <person name="Jeong H."/>
            <person name="Hur C.G."/>
            <person name="Kim J.J."/>
        </authorList>
    </citation>
    <scope>NUCLEOTIDE SEQUENCE [LARGE SCALE GENOMIC DNA]</scope>
    <source>
        <strain evidence="2">KCTC 0769BP / MBEL55E</strain>
    </source>
</reference>
<proteinExistence type="predicted"/>
<accession>Q65S35</accession>
<dbReference type="STRING" id="221988.MS1618"/>
<dbReference type="EMBL" id="AE016827">
    <property type="protein sequence ID" value="AAU38225.1"/>
    <property type="molecule type" value="Genomic_DNA"/>
</dbReference>
<dbReference type="Proteomes" id="UP000000607">
    <property type="component" value="Chromosome"/>
</dbReference>
<keyword evidence="2" id="KW-1185">Reference proteome</keyword>
<dbReference type="AlphaFoldDB" id="Q65S35"/>
<dbReference type="KEGG" id="msu:MS1618"/>
<evidence type="ECO:0000313" key="1">
    <source>
        <dbReference type="EMBL" id="AAU38225.1"/>
    </source>
</evidence>
<organism evidence="1 2">
    <name type="scientific">Mannheimia succiniciproducens (strain KCTC 0769BP / MBEL55E)</name>
    <dbReference type="NCBI Taxonomy" id="221988"/>
    <lineage>
        <taxon>Bacteria</taxon>
        <taxon>Pseudomonadati</taxon>
        <taxon>Pseudomonadota</taxon>
        <taxon>Gammaproteobacteria</taxon>
        <taxon>Pasteurellales</taxon>
        <taxon>Pasteurellaceae</taxon>
        <taxon>Basfia</taxon>
    </lineage>
</organism>
<gene>
    <name evidence="1" type="ordered locus">MS1618</name>
</gene>
<evidence type="ECO:0000313" key="2">
    <source>
        <dbReference type="Proteomes" id="UP000000607"/>
    </source>
</evidence>
<dbReference type="HOGENOM" id="CLU_3253735_0_0_6"/>
<sequence>MRSPFCQNMRTFEGFSQLQKPADKSKQNLKLSLIKLGKSVKF</sequence>
<protein>
    <submittedName>
        <fullName evidence="1">Uncharacterized protein</fullName>
    </submittedName>
</protein>
<name>Q65S35_MANSM</name>